<dbReference type="Gene3D" id="3.30.40.10">
    <property type="entry name" value="Zinc/RING finger domain, C3HC4 (zinc finger)"/>
    <property type="match status" value="2"/>
</dbReference>
<dbReference type="AlphaFoldDB" id="V5HZ82"/>
<dbReference type="SUPFAM" id="SSF49599">
    <property type="entry name" value="TRAF domain-like"/>
    <property type="match status" value="1"/>
</dbReference>
<name>V5HZ82_IXORI</name>
<evidence type="ECO:0000259" key="5">
    <source>
        <dbReference type="PROSITE" id="PS50089"/>
    </source>
</evidence>
<dbReference type="GO" id="GO:0008270">
    <property type="term" value="F:zinc ion binding"/>
    <property type="evidence" value="ECO:0007669"/>
    <property type="project" value="UniProtKB-KW"/>
</dbReference>
<evidence type="ECO:0000313" key="6">
    <source>
        <dbReference type="EMBL" id="JAB84214.1"/>
    </source>
</evidence>
<dbReference type="GO" id="GO:0009898">
    <property type="term" value="C:cytoplasmic side of plasma membrane"/>
    <property type="evidence" value="ECO:0007669"/>
    <property type="project" value="TreeGrafter"/>
</dbReference>
<dbReference type="PROSITE" id="PS50089">
    <property type="entry name" value="ZF_RING_2"/>
    <property type="match status" value="1"/>
</dbReference>
<dbReference type="PANTHER" id="PTHR10131:SF138">
    <property type="entry name" value="RE66324P"/>
    <property type="match status" value="1"/>
</dbReference>
<evidence type="ECO:0000256" key="1">
    <source>
        <dbReference type="ARBA" id="ARBA00022771"/>
    </source>
</evidence>
<dbReference type="InterPro" id="IPR001841">
    <property type="entry name" value="Znf_RING"/>
</dbReference>
<dbReference type="PANTHER" id="PTHR10131">
    <property type="entry name" value="TNF RECEPTOR ASSOCIATED FACTOR"/>
    <property type="match status" value="1"/>
</dbReference>
<keyword evidence="2" id="KW-0862">Zinc</keyword>
<protein>
    <submittedName>
        <fullName evidence="6">Putative tnf receptor-associated factor 6</fullName>
    </submittedName>
</protein>
<dbReference type="GO" id="GO:0005164">
    <property type="term" value="F:tumor necrosis factor receptor binding"/>
    <property type="evidence" value="ECO:0007669"/>
    <property type="project" value="TreeGrafter"/>
</dbReference>
<organism evidence="6">
    <name type="scientific">Ixodes ricinus</name>
    <name type="common">Common tick</name>
    <name type="synonym">Acarus ricinus</name>
    <dbReference type="NCBI Taxonomy" id="34613"/>
    <lineage>
        <taxon>Eukaryota</taxon>
        <taxon>Metazoa</taxon>
        <taxon>Ecdysozoa</taxon>
        <taxon>Arthropoda</taxon>
        <taxon>Chelicerata</taxon>
        <taxon>Arachnida</taxon>
        <taxon>Acari</taxon>
        <taxon>Parasitiformes</taxon>
        <taxon>Ixodida</taxon>
        <taxon>Ixodoidea</taxon>
        <taxon>Ixodidae</taxon>
        <taxon>Ixodinae</taxon>
        <taxon>Ixodes</taxon>
    </lineage>
</organism>
<reference evidence="6" key="1">
    <citation type="journal article" date="2015" name="Sci. Rep.">
        <title>Tissue- and time-dependent transcription in Ixodes ricinus salivary glands and midguts when blood feeding on the vertebrate host.</title>
        <authorList>
            <person name="Kotsyfakis M."/>
            <person name="Schwarz A."/>
            <person name="Erhart J."/>
            <person name="Ribeiro J.M."/>
        </authorList>
    </citation>
    <scope>NUCLEOTIDE SEQUENCE</scope>
    <source>
        <tissue evidence="6">Salivary gland and midgut</tissue>
    </source>
</reference>
<evidence type="ECO:0000256" key="2">
    <source>
        <dbReference type="ARBA" id="ARBA00022833"/>
    </source>
</evidence>
<keyword evidence="6" id="KW-0675">Receptor</keyword>
<dbReference type="EMBL" id="GANP01000254">
    <property type="protein sequence ID" value="JAB84214.1"/>
    <property type="molecule type" value="mRNA"/>
</dbReference>
<dbReference type="InterPro" id="IPR013083">
    <property type="entry name" value="Znf_RING/FYVE/PHD"/>
</dbReference>
<proteinExistence type="evidence at transcript level"/>
<sequence>MAPTCATLSTKLLPGLDWRPLTFEDPLPSNWVCQVCGLVCKKTAVLHCSHTLCNVCFEASVALGGVCPVDREVFHPDDVGKVRLRPGQLLKLRVSCWNAAHGCSFVGPVFELLGHFEKECGHHNVSCPRCNQDVPRRNLVQHRVSGCDPTGSAKAAPPDVTYLGGQLPEALDKAIAEIKQSIAELKESYNELQASVNTVSDHVIRGRSEAKQVIYEAIARHFTRLQATHTYGNCPGRPLLNEKESKDGDAYLCPEAQVQLQGDSVSRLNPEGRKIYDRSFLIRLQAAPMSLKKPLGVPKLNIIKGKAMLHKLPEVERPRYLQEDLHQMGGPSGHTYWEHTLKSIVWWI</sequence>
<keyword evidence="4" id="KW-0175">Coiled coil</keyword>
<keyword evidence="1 3" id="KW-0863">Zinc-finger</keyword>
<accession>V5HZ82</accession>
<evidence type="ECO:0000256" key="4">
    <source>
        <dbReference type="SAM" id="Coils"/>
    </source>
</evidence>
<keyword evidence="1 3" id="KW-0479">Metal-binding</keyword>
<dbReference type="GO" id="GO:0043122">
    <property type="term" value="P:regulation of canonical NF-kappaB signal transduction"/>
    <property type="evidence" value="ECO:0007669"/>
    <property type="project" value="TreeGrafter"/>
</dbReference>
<dbReference type="SUPFAM" id="SSF57850">
    <property type="entry name" value="RING/U-box"/>
    <property type="match status" value="1"/>
</dbReference>
<feature type="domain" description="RING-type" evidence="5">
    <location>
        <begin position="33"/>
        <end position="71"/>
    </location>
</feature>
<dbReference type="FunFam" id="3.30.40.10:FF:001256">
    <property type="entry name" value="Dynein light chain, putative"/>
    <property type="match status" value="1"/>
</dbReference>
<feature type="coiled-coil region" evidence="4">
    <location>
        <begin position="171"/>
        <end position="202"/>
    </location>
</feature>
<evidence type="ECO:0000256" key="3">
    <source>
        <dbReference type="PROSITE-ProRule" id="PRU00175"/>
    </source>
</evidence>